<accession>A0A2J6RJM1</accession>
<proteinExistence type="predicted"/>
<protein>
    <recommendedName>
        <fullName evidence="1">Heterokaryon incompatibility domain-containing protein</fullName>
    </recommendedName>
</protein>
<evidence type="ECO:0000313" key="3">
    <source>
        <dbReference type="Proteomes" id="UP000235786"/>
    </source>
</evidence>
<organism evidence="2 3">
    <name type="scientific">Hyaloscypha variabilis (strain UAMH 11265 / GT02V1 / F)</name>
    <name type="common">Meliniomyces variabilis</name>
    <dbReference type="NCBI Taxonomy" id="1149755"/>
    <lineage>
        <taxon>Eukaryota</taxon>
        <taxon>Fungi</taxon>
        <taxon>Dikarya</taxon>
        <taxon>Ascomycota</taxon>
        <taxon>Pezizomycotina</taxon>
        <taxon>Leotiomycetes</taxon>
        <taxon>Helotiales</taxon>
        <taxon>Hyaloscyphaceae</taxon>
        <taxon>Hyaloscypha</taxon>
        <taxon>Hyaloscypha variabilis</taxon>
    </lineage>
</organism>
<dbReference type="STRING" id="1149755.A0A2J6RJM1"/>
<reference evidence="2 3" key="1">
    <citation type="submission" date="2016-04" db="EMBL/GenBank/DDBJ databases">
        <title>A degradative enzymes factory behind the ericoid mycorrhizal symbiosis.</title>
        <authorList>
            <consortium name="DOE Joint Genome Institute"/>
            <person name="Martino E."/>
            <person name="Morin E."/>
            <person name="Grelet G."/>
            <person name="Kuo A."/>
            <person name="Kohler A."/>
            <person name="Daghino S."/>
            <person name="Barry K."/>
            <person name="Choi C."/>
            <person name="Cichocki N."/>
            <person name="Clum A."/>
            <person name="Copeland A."/>
            <person name="Hainaut M."/>
            <person name="Haridas S."/>
            <person name="Labutti K."/>
            <person name="Lindquist E."/>
            <person name="Lipzen A."/>
            <person name="Khouja H.-R."/>
            <person name="Murat C."/>
            <person name="Ohm R."/>
            <person name="Olson A."/>
            <person name="Spatafora J."/>
            <person name="Veneault-Fourrey C."/>
            <person name="Henrissat B."/>
            <person name="Grigoriev I."/>
            <person name="Martin F."/>
            <person name="Perotto S."/>
        </authorList>
    </citation>
    <scope>NUCLEOTIDE SEQUENCE [LARGE SCALE GENOMIC DNA]</scope>
    <source>
        <strain evidence="2 3">F</strain>
    </source>
</reference>
<dbReference type="PANTHER" id="PTHR33112">
    <property type="entry name" value="DOMAIN PROTEIN, PUTATIVE-RELATED"/>
    <property type="match status" value="1"/>
</dbReference>
<sequence length="448" mass="51262">MDAVYNLSFLTIVAAAGDNANAGLSPYKCLRLNPNVPFHVETISGNNFVTSLSPKIAAEVITKSKWATRGWTLQEYVLSKRAVVFTGQYVFFRCEEGLWAEDFGLNLSSFSDSWPGWDLPLYRFSQASKSVLRHYGNYPLLVAQYVRRDLTKEGDVLNAFLGILSRLEDVIGTHFWGLPSKQFGSALLWSTDMSFPIKRISSFPSWSWAGWIHTSTVPRQPVNYERPIQDDMYMHQEYDSWHIRSLLTCYKIEDDGKIQCFEKADIDPFISIRNRAIQNGKIPSSSVLSINRTINKHLTPPYNHEDILNLYVSAKERSGPLASHYVFSWTSCGTLYVDRRPKDDRGDDLRIKKFAVRTEPNSSFPVGFVRLDYEWREKQPDMLEFAVTTVGLVFDFLHRHINLGLVLITSSCDSMPKAYTRVTVLEARIDQESWVNSARPEQRLVALI</sequence>
<feature type="domain" description="Heterokaryon incompatibility" evidence="1">
    <location>
        <begin position="1"/>
        <end position="75"/>
    </location>
</feature>
<dbReference type="Proteomes" id="UP000235786">
    <property type="component" value="Unassembled WGS sequence"/>
</dbReference>
<name>A0A2J6RJM1_HYAVF</name>
<keyword evidence="3" id="KW-1185">Reference proteome</keyword>
<gene>
    <name evidence="2" type="ORF">L207DRAFT_597347</name>
</gene>
<dbReference type="EMBL" id="KZ613947">
    <property type="protein sequence ID" value="PMD38723.1"/>
    <property type="molecule type" value="Genomic_DNA"/>
</dbReference>
<dbReference type="OrthoDB" id="5428863at2759"/>
<evidence type="ECO:0000313" key="2">
    <source>
        <dbReference type="EMBL" id="PMD38723.1"/>
    </source>
</evidence>
<dbReference type="PANTHER" id="PTHR33112:SF12">
    <property type="entry name" value="HETEROKARYON INCOMPATIBILITY DOMAIN-CONTAINING PROTEIN"/>
    <property type="match status" value="1"/>
</dbReference>
<evidence type="ECO:0000259" key="1">
    <source>
        <dbReference type="Pfam" id="PF06985"/>
    </source>
</evidence>
<dbReference type="AlphaFoldDB" id="A0A2J6RJM1"/>
<dbReference type="InterPro" id="IPR010730">
    <property type="entry name" value="HET"/>
</dbReference>
<dbReference type="Pfam" id="PF06985">
    <property type="entry name" value="HET"/>
    <property type="match status" value="1"/>
</dbReference>